<dbReference type="RefSeq" id="WP_230498898.1">
    <property type="nucleotide sequence ID" value="NZ_CAKJTG010000039.1"/>
</dbReference>
<dbReference type="Pfam" id="PF00857">
    <property type="entry name" value="Isochorismatase"/>
    <property type="match status" value="1"/>
</dbReference>
<gene>
    <name evidence="4" type="primary">sttH</name>
    <name evidence="4" type="ORF">NEOCIP111885_04311</name>
</gene>
<proteinExistence type="inferred from homology"/>
<dbReference type="Gene3D" id="3.40.50.850">
    <property type="entry name" value="Isochorismatase-like"/>
    <property type="match status" value="1"/>
</dbReference>
<dbReference type="EC" id="3.5.2.19" evidence="4"/>
<dbReference type="SUPFAM" id="SSF52499">
    <property type="entry name" value="Isochorismatase-like hydrolases"/>
    <property type="match status" value="1"/>
</dbReference>
<dbReference type="InterPro" id="IPR050272">
    <property type="entry name" value="Isochorismatase-like_hydrls"/>
</dbReference>
<dbReference type="Proteomes" id="UP000789845">
    <property type="component" value="Unassembled WGS sequence"/>
</dbReference>
<reference evidence="4" key="1">
    <citation type="submission" date="2021-10" db="EMBL/GenBank/DDBJ databases">
        <authorList>
            <person name="Criscuolo A."/>
        </authorList>
    </citation>
    <scope>NUCLEOTIDE SEQUENCE</scope>
    <source>
        <strain evidence="4">CIP111885</strain>
    </source>
</reference>
<keyword evidence="5" id="KW-1185">Reference proteome</keyword>
<name>A0A9C7GDE5_9BACI</name>
<dbReference type="PANTHER" id="PTHR43540:SF14">
    <property type="entry name" value="ISOCHORISMATASE"/>
    <property type="match status" value="1"/>
</dbReference>
<dbReference type="CDD" id="cd01014">
    <property type="entry name" value="nicotinamidase_related"/>
    <property type="match status" value="1"/>
</dbReference>
<organism evidence="4 5">
    <name type="scientific">Pseudoneobacillus rhizosphaerae</name>
    <dbReference type="NCBI Taxonomy" id="2880968"/>
    <lineage>
        <taxon>Bacteria</taxon>
        <taxon>Bacillati</taxon>
        <taxon>Bacillota</taxon>
        <taxon>Bacilli</taxon>
        <taxon>Bacillales</taxon>
        <taxon>Bacillaceae</taxon>
        <taxon>Pseudoneobacillus</taxon>
    </lineage>
</organism>
<dbReference type="PANTHER" id="PTHR43540">
    <property type="entry name" value="PEROXYUREIDOACRYLATE/UREIDOACRYLATE AMIDOHYDROLASE-RELATED"/>
    <property type="match status" value="1"/>
</dbReference>
<comment type="caution">
    <text evidence="4">The sequence shown here is derived from an EMBL/GenBank/DDBJ whole genome shotgun (WGS) entry which is preliminary data.</text>
</comment>
<evidence type="ECO:0000313" key="5">
    <source>
        <dbReference type="Proteomes" id="UP000789845"/>
    </source>
</evidence>
<evidence type="ECO:0000259" key="3">
    <source>
        <dbReference type="Pfam" id="PF00857"/>
    </source>
</evidence>
<evidence type="ECO:0000256" key="2">
    <source>
        <dbReference type="ARBA" id="ARBA00022801"/>
    </source>
</evidence>
<feature type="domain" description="Isochorismatase-like" evidence="3">
    <location>
        <begin position="5"/>
        <end position="143"/>
    </location>
</feature>
<evidence type="ECO:0000256" key="1">
    <source>
        <dbReference type="ARBA" id="ARBA00006336"/>
    </source>
</evidence>
<dbReference type="InterPro" id="IPR000868">
    <property type="entry name" value="Isochorismatase-like_dom"/>
</dbReference>
<evidence type="ECO:0000313" key="4">
    <source>
        <dbReference type="EMBL" id="CAG9610536.1"/>
    </source>
</evidence>
<dbReference type="InterPro" id="IPR036380">
    <property type="entry name" value="Isochorismatase-like_sf"/>
</dbReference>
<dbReference type="GO" id="GO:0016787">
    <property type="term" value="F:hydrolase activity"/>
    <property type="evidence" value="ECO:0007669"/>
    <property type="project" value="UniProtKB-KW"/>
</dbReference>
<dbReference type="AlphaFoldDB" id="A0A9C7GDE5"/>
<protein>
    <submittedName>
        <fullName evidence="4">Streptothricin hydrolase</fullName>
        <ecNumber evidence="4">3.5.2.19</ecNumber>
    </submittedName>
</protein>
<comment type="similarity">
    <text evidence="1">Belongs to the isochorismatase family.</text>
</comment>
<keyword evidence="2 4" id="KW-0378">Hydrolase</keyword>
<dbReference type="EMBL" id="CAKJTG010000039">
    <property type="protein sequence ID" value="CAG9610536.1"/>
    <property type="molecule type" value="Genomic_DNA"/>
</dbReference>
<sequence>MEKKALLIIDVQVGMFIDDFPVHNGKQLLENIKQLISKARTTNTPIFFIQHNEPAGQQLEYGSKDWEIHPELLPSEVDMIIHKTTPDSFYNTPLEEELKKHSINQLVLTGIQTDLCVDTTTRRAFSMNYGLTLVSDAHSTYDSGDLIAQQIINHHNQVLSFFANTKKTSEIEF</sequence>
<accession>A0A9C7GDE5</accession>